<sequence length="98" mass="11305">MILSSGFSSFVPFPRLQKSYRDIQPHIRRDKIHCSSQTCPETIIITILRRTFVAVLCYQFRNGATGGVPWVSDGFPIRNKTHSSVVWKHYGFVWSSMQ</sequence>
<protein>
    <submittedName>
        <fullName evidence="1">Uncharacterized protein</fullName>
    </submittedName>
</protein>
<reference evidence="1" key="1">
    <citation type="submission" date="2020-08" db="EMBL/GenBank/DDBJ databases">
        <title>Multicomponent nature underlies the extraordinary mechanical properties of spider dragline silk.</title>
        <authorList>
            <person name="Kono N."/>
            <person name="Nakamura H."/>
            <person name="Mori M."/>
            <person name="Yoshida Y."/>
            <person name="Ohtoshi R."/>
            <person name="Malay A.D."/>
            <person name="Moran D.A.P."/>
            <person name="Tomita M."/>
            <person name="Numata K."/>
            <person name="Arakawa K."/>
        </authorList>
    </citation>
    <scope>NUCLEOTIDE SEQUENCE</scope>
</reference>
<name>A0A8X6QES6_NEPPI</name>
<dbReference type="EMBL" id="BMAW01030171">
    <property type="protein sequence ID" value="GFU15250.1"/>
    <property type="molecule type" value="Genomic_DNA"/>
</dbReference>
<proteinExistence type="predicted"/>
<accession>A0A8X6QES6</accession>
<evidence type="ECO:0000313" key="2">
    <source>
        <dbReference type="Proteomes" id="UP000887013"/>
    </source>
</evidence>
<gene>
    <name evidence="1" type="ORF">NPIL_197161</name>
</gene>
<evidence type="ECO:0000313" key="1">
    <source>
        <dbReference type="EMBL" id="GFU15250.1"/>
    </source>
</evidence>
<dbReference type="Proteomes" id="UP000887013">
    <property type="component" value="Unassembled WGS sequence"/>
</dbReference>
<keyword evidence="2" id="KW-1185">Reference proteome</keyword>
<dbReference type="AlphaFoldDB" id="A0A8X6QES6"/>
<comment type="caution">
    <text evidence="1">The sequence shown here is derived from an EMBL/GenBank/DDBJ whole genome shotgun (WGS) entry which is preliminary data.</text>
</comment>
<organism evidence="1 2">
    <name type="scientific">Nephila pilipes</name>
    <name type="common">Giant wood spider</name>
    <name type="synonym">Nephila maculata</name>
    <dbReference type="NCBI Taxonomy" id="299642"/>
    <lineage>
        <taxon>Eukaryota</taxon>
        <taxon>Metazoa</taxon>
        <taxon>Ecdysozoa</taxon>
        <taxon>Arthropoda</taxon>
        <taxon>Chelicerata</taxon>
        <taxon>Arachnida</taxon>
        <taxon>Araneae</taxon>
        <taxon>Araneomorphae</taxon>
        <taxon>Entelegynae</taxon>
        <taxon>Araneoidea</taxon>
        <taxon>Nephilidae</taxon>
        <taxon>Nephila</taxon>
    </lineage>
</organism>